<feature type="transmembrane region" description="Helical" evidence="1">
    <location>
        <begin position="81"/>
        <end position="105"/>
    </location>
</feature>
<organism evidence="2 3">
    <name type="scientific">Fraxinus pennsylvanica</name>
    <dbReference type="NCBI Taxonomy" id="56036"/>
    <lineage>
        <taxon>Eukaryota</taxon>
        <taxon>Viridiplantae</taxon>
        <taxon>Streptophyta</taxon>
        <taxon>Embryophyta</taxon>
        <taxon>Tracheophyta</taxon>
        <taxon>Spermatophyta</taxon>
        <taxon>Magnoliopsida</taxon>
        <taxon>eudicotyledons</taxon>
        <taxon>Gunneridae</taxon>
        <taxon>Pentapetalae</taxon>
        <taxon>asterids</taxon>
        <taxon>lamiids</taxon>
        <taxon>Lamiales</taxon>
        <taxon>Oleaceae</taxon>
        <taxon>Oleeae</taxon>
        <taxon>Fraxinus</taxon>
    </lineage>
</organism>
<keyword evidence="1" id="KW-0472">Membrane</keyword>
<dbReference type="EMBL" id="OU503046">
    <property type="protein sequence ID" value="CAI9771422.1"/>
    <property type="molecule type" value="Genomic_DNA"/>
</dbReference>
<proteinExistence type="predicted"/>
<evidence type="ECO:0000256" key="1">
    <source>
        <dbReference type="SAM" id="Phobius"/>
    </source>
</evidence>
<reference evidence="2" key="1">
    <citation type="submission" date="2023-05" db="EMBL/GenBank/DDBJ databases">
        <authorList>
            <person name="Huff M."/>
        </authorList>
    </citation>
    <scope>NUCLEOTIDE SEQUENCE</scope>
</reference>
<sequence length="106" mass="12107">MTRGKSTARDIISTTGRVLINVCGIRIYAHCWNLLMLGCAEALYRAEVALSNFTKSKEAIIHLLQSKTNIGWLREKRFNPLLLIMELGWLRLVLLVMMLLGLFFLV</sequence>
<evidence type="ECO:0000313" key="2">
    <source>
        <dbReference type="EMBL" id="CAI9771422.1"/>
    </source>
</evidence>
<gene>
    <name evidence="2" type="ORF">FPE_LOCUS18852</name>
</gene>
<accession>A0AAD1ZKE9</accession>
<name>A0AAD1ZKE9_9LAMI</name>
<evidence type="ECO:0000313" key="3">
    <source>
        <dbReference type="Proteomes" id="UP000834106"/>
    </source>
</evidence>
<keyword evidence="3" id="KW-1185">Reference proteome</keyword>
<dbReference type="AlphaFoldDB" id="A0AAD1ZKE9"/>
<protein>
    <submittedName>
        <fullName evidence="2">Uncharacterized protein</fullName>
    </submittedName>
</protein>
<keyword evidence="1" id="KW-0812">Transmembrane</keyword>
<keyword evidence="1" id="KW-1133">Transmembrane helix</keyword>
<dbReference type="Proteomes" id="UP000834106">
    <property type="component" value="Chromosome 11"/>
</dbReference>